<feature type="domain" description="NodB homology" evidence="2">
    <location>
        <begin position="17"/>
        <end position="242"/>
    </location>
</feature>
<dbReference type="PANTHER" id="PTHR34216">
    <property type="match status" value="1"/>
</dbReference>
<proteinExistence type="predicted"/>
<protein>
    <submittedName>
        <fullName evidence="3">Polysaccharide deacetylase</fullName>
    </submittedName>
</protein>
<dbReference type="Gene3D" id="3.20.20.370">
    <property type="entry name" value="Glycoside hydrolase/deacetylase"/>
    <property type="match status" value="1"/>
</dbReference>
<dbReference type="GO" id="GO:0005975">
    <property type="term" value="P:carbohydrate metabolic process"/>
    <property type="evidence" value="ECO:0007669"/>
    <property type="project" value="InterPro"/>
</dbReference>
<dbReference type="PROSITE" id="PS51677">
    <property type="entry name" value="NODB"/>
    <property type="match status" value="1"/>
</dbReference>
<evidence type="ECO:0000256" key="1">
    <source>
        <dbReference type="ARBA" id="ARBA00022729"/>
    </source>
</evidence>
<dbReference type="SUPFAM" id="SSF88713">
    <property type="entry name" value="Glycoside hydrolase/deacetylase"/>
    <property type="match status" value="1"/>
</dbReference>
<comment type="caution">
    <text evidence="3">The sequence shown here is derived from an EMBL/GenBank/DDBJ whole genome shotgun (WGS) entry which is preliminary data.</text>
</comment>
<evidence type="ECO:0000313" key="4">
    <source>
        <dbReference type="Proteomes" id="UP000285844"/>
    </source>
</evidence>
<name>A0A413YRX7_9FIRM</name>
<dbReference type="Proteomes" id="UP000285844">
    <property type="component" value="Unassembled WGS sequence"/>
</dbReference>
<gene>
    <name evidence="3" type="ORF">DW858_12070</name>
</gene>
<dbReference type="CDD" id="cd10967">
    <property type="entry name" value="CE4_GLA_like_6s"/>
    <property type="match status" value="1"/>
</dbReference>
<dbReference type="PANTHER" id="PTHR34216:SF11">
    <property type="entry name" value="CHITOOLIGOSACCHARIDE DEACETYLASE"/>
    <property type="match status" value="1"/>
</dbReference>
<accession>A0A413YRX7</accession>
<dbReference type="AlphaFoldDB" id="A0A413YRX7"/>
<sequence length="294" mass="34233">METTTMNKVYKVFPGGKFKVLTFSYDDGKIEDRRLVKLFNKFNLKATFNLNTGIIDPAIRIPQEEWPELYKGHDIAVHTFTHPTMIRLNNYNALREILDDKDNLEKIFKRPIYGLAYPNGSYDNRIVDIAKSVGIKYARVTNDKYAATKAAEAYAANAEGPMLLGDENGFSMPEDYMCWVPTCHHNHNLIDFGKKFMALTKKQYLYMMYVWGHSFEFERNNNWEIIEEFCEMIANRDDIWYATNSDIVEYNELFDRLEFFADNEYVHNPSVKSVWLAVNNSTIVEVKGGETVKL</sequence>
<organism evidence="3 4">
    <name type="scientific">Lachnospira eligens</name>
    <dbReference type="NCBI Taxonomy" id="39485"/>
    <lineage>
        <taxon>Bacteria</taxon>
        <taxon>Bacillati</taxon>
        <taxon>Bacillota</taxon>
        <taxon>Clostridia</taxon>
        <taxon>Lachnospirales</taxon>
        <taxon>Lachnospiraceae</taxon>
        <taxon>Lachnospira</taxon>
    </lineage>
</organism>
<dbReference type="InterPro" id="IPR002509">
    <property type="entry name" value="NODB_dom"/>
</dbReference>
<keyword evidence="1" id="KW-0732">Signal</keyword>
<dbReference type="GO" id="GO:0016810">
    <property type="term" value="F:hydrolase activity, acting on carbon-nitrogen (but not peptide) bonds"/>
    <property type="evidence" value="ECO:0007669"/>
    <property type="project" value="InterPro"/>
</dbReference>
<evidence type="ECO:0000259" key="2">
    <source>
        <dbReference type="PROSITE" id="PS51677"/>
    </source>
</evidence>
<reference evidence="3 4" key="1">
    <citation type="submission" date="2018-08" db="EMBL/GenBank/DDBJ databases">
        <title>A genome reference for cultivated species of the human gut microbiota.</title>
        <authorList>
            <person name="Zou Y."/>
            <person name="Xue W."/>
            <person name="Luo G."/>
        </authorList>
    </citation>
    <scope>NUCLEOTIDE SEQUENCE [LARGE SCALE GENOMIC DNA]</scope>
    <source>
        <strain evidence="3 4">AM37-3BH</strain>
    </source>
</reference>
<dbReference type="InterPro" id="IPR051398">
    <property type="entry name" value="Polysacch_Deacetylase"/>
</dbReference>
<dbReference type="EMBL" id="QSHM01000017">
    <property type="protein sequence ID" value="RHC11817.1"/>
    <property type="molecule type" value="Genomic_DNA"/>
</dbReference>
<dbReference type="Pfam" id="PF01522">
    <property type="entry name" value="Polysacc_deac_1"/>
    <property type="match status" value="1"/>
</dbReference>
<evidence type="ECO:0000313" key="3">
    <source>
        <dbReference type="EMBL" id="RHC11817.1"/>
    </source>
</evidence>
<dbReference type="InterPro" id="IPR011330">
    <property type="entry name" value="Glyco_hydro/deAcase_b/a-brl"/>
</dbReference>